<keyword evidence="2" id="KW-1185">Reference proteome</keyword>
<reference evidence="3" key="2">
    <citation type="submission" date="2020-10" db="UniProtKB">
        <authorList>
            <consortium name="WormBaseParasite"/>
        </authorList>
    </citation>
    <scope>IDENTIFICATION</scope>
</reference>
<keyword evidence="1" id="KW-0732">Signal</keyword>
<dbReference type="GO" id="GO:0043025">
    <property type="term" value="C:neuronal cell body"/>
    <property type="evidence" value="ECO:0007669"/>
    <property type="project" value="TreeGrafter"/>
</dbReference>
<dbReference type="AlphaFoldDB" id="A0A7E4UU91"/>
<dbReference type="GO" id="GO:0042048">
    <property type="term" value="P:olfactory behavior"/>
    <property type="evidence" value="ECO:0007669"/>
    <property type="project" value="TreeGrafter"/>
</dbReference>
<dbReference type="PANTHER" id="PTHR34722:SF2">
    <property type="entry name" value="HOMOLOG OF ODR-2 (TWO)"/>
    <property type="match status" value="1"/>
</dbReference>
<reference evidence="2" key="1">
    <citation type="journal article" date="2013" name="Genetics">
        <title>The draft genome and transcriptome of Panagrellus redivivus are shaped by the harsh demands of a free-living lifestyle.</title>
        <authorList>
            <person name="Srinivasan J."/>
            <person name="Dillman A.R."/>
            <person name="Macchietto M.G."/>
            <person name="Heikkinen L."/>
            <person name="Lakso M."/>
            <person name="Fracchia K.M."/>
            <person name="Antoshechkin I."/>
            <person name="Mortazavi A."/>
            <person name="Wong G."/>
            <person name="Sternberg P.W."/>
        </authorList>
    </citation>
    <scope>NUCLEOTIDE SEQUENCE [LARGE SCALE GENOMIC DNA]</scope>
    <source>
        <strain evidence="2">MT8872</strain>
    </source>
</reference>
<feature type="signal peptide" evidence="1">
    <location>
        <begin position="1"/>
        <end position="23"/>
    </location>
</feature>
<evidence type="ECO:0000256" key="1">
    <source>
        <dbReference type="SAM" id="SignalP"/>
    </source>
</evidence>
<organism evidence="2 3">
    <name type="scientific">Panagrellus redivivus</name>
    <name type="common">Microworm</name>
    <dbReference type="NCBI Taxonomy" id="6233"/>
    <lineage>
        <taxon>Eukaryota</taxon>
        <taxon>Metazoa</taxon>
        <taxon>Ecdysozoa</taxon>
        <taxon>Nematoda</taxon>
        <taxon>Chromadorea</taxon>
        <taxon>Rhabditida</taxon>
        <taxon>Tylenchina</taxon>
        <taxon>Panagrolaimomorpha</taxon>
        <taxon>Panagrolaimoidea</taxon>
        <taxon>Panagrolaimidae</taxon>
        <taxon>Panagrellus</taxon>
    </lineage>
</organism>
<dbReference type="Proteomes" id="UP000492821">
    <property type="component" value="Unassembled WGS sequence"/>
</dbReference>
<name>A0A7E4UU91_PANRE</name>
<protein>
    <submittedName>
        <fullName evidence="3">Protein sleepless</fullName>
    </submittedName>
</protein>
<evidence type="ECO:0000313" key="3">
    <source>
        <dbReference type="WBParaSite" id="Pan_g12911.t1"/>
    </source>
</evidence>
<proteinExistence type="predicted"/>
<dbReference type="WBParaSite" id="Pan_g12911.t1">
    <property type="protein sequence ID" value="Pan_g12911.t1"/>
    <property type="gene ID" value="Pan_g12911"/>
</dbReference>
<dbReference type="InterPro" id="IPR010558">
    <property type="entry name" value="Ly-6-related"/>
</dbReference>
<dbReference type="GO" id="GO:0030424">
    <property type="term" value="C:axon"/>
    <property type="evidence" value="ECO:0007669"/>
    <property type="project" value="TreeGrafter"/>
</dbReference>
<dbReference type="Pfam" id="PF06579">
    <property type="entry name" value="Ly-6_related"/>
    <property type="match status" value="1"/>
</dbReference>
<feature type="chain" id="PRO_5028850429" evidence="1">
    <location>
        <begin position="24"/>
        <end position="183"/>
    </location>
</feature>
<dbReference type="PANTHER" id="PTHR34722">
    <property type="entry name" value="HOMOLOG OF ODR-2 (TWO)-RELATED"/>
    <property type="match status" value="1"/>
</dbReference>
<evidence type="ECO:0000313" key="2">
    <source>
        <dbReference type="Proteomes" id="UP000492821"/>
    </source>
</evidence>
<dbReference type="GO" id="GO:1990834">
    <property type="term" value="P:response to odorant"/>
    <property type="evidence" value="ECO:0007669"/>
    <property type="project" value="TreeGrafter"/>
</dbReference>
<sequence>MRIDEISIFLHVIIFCLIKGVDGALRCYSCMSRYYGVTWEFAGYSQIYMEPRAFTDNCPDPGRRGSQVPYVYCDDHFNCVTLVEELQIGVGAVGYIRGCWSNVFQHGFNKTGAVGQLRTEEVCHKSNLSQLIADSSGTRESKIHVCSCAKNLCNGQPNSALPSSSTFFALVIAQFFAYKLISG</sequence>
<accession>A0A7E4UU91</accession>